<evidence type="ECO:0000313" key="2">
    <source>
        <dbReference type="EMBL" id="MFD2261149.1"/>
    </source>
</evidence>
<keyword evidence="2" id="KW-0540">Nuclease</keyword>
<keyword evidence="2" id="KW-0255">Endonuclease</keyword>
<dbReference type="RefSeq" id="WP_378188941.1">
    <property type="nucleotide sequence ID" value="NZ_BAABGS010000071.1"/>
</dbReference>
<organism evidence="2 3">
    <name type="scientific">Chelativorans composti</name>
    <dbReference type="NCBI Taxonomy" id="768533"/>
    <lineage>
        <taxon>Bacteria</taxon>
        <taxon>Pseudomonadati</taxon>
        <taxon>Pseudomonadota</taxon>
        <taxon>Alphaproteobacteria</taxon>
        <taxon>Hyphomicrobiales</taxon>
        <taxon>Phyllobacteriaceae</taxon>
        <taxon>Chelativorans</taxon>
    </lineage>
</organism>
<sequence length="293" mass="32373">MLREKVAPLQLNVKPRKKLVPLVRSTLRQERKAFVDENHHNEPGDLVVASYNVHKCVGVDRRFDPARTAEVIAELQADVIALQEVDQRFGQRSGLLDLNWIEKNTGLAPVGVVGIRDSHGWHGNIVLARNAKVELLAQFDLPGAEPRGALLVDLSLPVGAIRIIAAHLGLLRRSRQKQVRTLLSAAEAKDGRPSLLVGDLNEWRLGGRSSLRALAPKFGPLEADLASFPARFPIWPLDRILASPSNIVSRIEVHDSPLARIASDHLPIKAHVRVRRRNSEPEEASPDQVESGE</sequence>
<dbReference type="InterPro" id="IPR036691">
    <property type="entry name" value="Endo/exonu/phosph_ase_sf"/>
</dbReference>
<dbReference type="PANTHER" id="PTHR14859:SF15">
    <property type="entry name" value="ENDONUCLEASE_EXONUCLEASE_PHOSPHATASE DOMAIN-CONTAINING PROTEIN"/>
    <property type="match status" value="1"/>
</dbReference>
<gene>
    <name evidence="2" type="ORF">ACFSMZ_15470</name>
</gene>
<dbReference type="Proteomes" id="UP001597373">
    <property type="component" value="Unassembled WGS sequence"/>
</dbReference>
<protein>
    <submittedName>
        <fullName evidence="2">Endonuclease/exonuclease/phosphatase family protein</fullName>
    </submittedName>
</protein>
<evidence type="ECO:0000313" key="3">
    <source>
        <dbReference type="Proteomes" id="UP001597373"/>
    </source>
</evidence>
<keyword evidence="3" id="KW-1185">Reference proteome</keyword>
<reference evidence="3" key="1">
    <citation type="journal article" date="2019" name="Int. J. Syst. Evol. Microbiol.">
        <title>The Global Catalogue of Microorganisms (GCM) 10K type strain sequencing project: providing services to taxonomists for standard genome sequencing and annotation.</title>
        <authorList>
            <consortium name="The Broad Institute Genomics Platform"/>
            <consortium name="The Broad Institute Genome Sequencing Center for Infectious Disease"/>
            <person name="Wu L."/>
            <person name="Ma J."/>
        </authorList>
    </citation>
    <scope>NUCLEOTIDE SEQUENCE [LARGE SCALE GENOMIC DNA]</scope>
    <source>
        <strain evidence="3">KCTC 23707</strain>
    </source>
</reference>
<keyword evidence="2" id="KW-0378">Hydrolase</keyword>
<dbReference type="SUPFAM" id="SSF56219">
    <property type="entry name" value="DNase I-like"/>
    <property type="match status" value="1"/>
</dbReference>
<accession>A0ABW5DMF3</accession>
<feature type="domain" description="Endonuclease/exonuclease/phosphatase" evidence="1">
    <location>
        <begin position="49"/>
        <end position="265"/>
    </location>
</feature>
<dbReference type="Pfam" id="PF03372">
    <property type="entry name" value="Exo_endo_phos"/>
    <property type="match status" value="1"/>
</dbReference>
<proteinExistence type="predicted"/>
<evidence type="ECO:0000259" key="1">
    <source>
        <dbReference type="Pfam" id="PF03372"/>
    </source>
</evidence>
<dbReference type="InterPro" id="IPR005135">
    <property type="entry name" value="Endo/exonuclease/phosphatase"/>
</dbReference>
<dbReference type="InterPro" id="IPR051916">
    <property type="entry name" value="GPI-anchor_lipid_remodeler"/>
</dbReference>
<comment type="caution">
    <text evidence="2">The sequence shown here is derived from an EMBL/GenBank/DDBJ whole genome shotgun (WGS) entry which is preliminary data.</text>
</comment>
<dbReference type="EMBL" id="JBHUIR010000062">
    <property type="protein sequence ID" value="MFD2261149.1"/>
    <property type="molecule type" value="Genomic_DNA"/>
</dbReference>
<dbReference type="GO" id="GO:0004519">
    <property type="term" value="F:endonuclease activity"/>
    <property type="evidence" value="ECO:0007669"/>
    <property type="project" value="UniProtKB-KW"/>
</dbReference>
<name>A0ABW5DMF3_9HYPH</name>
<dbReference type="PANTHER" id="PTHR14859">
    <property type="entry name" value="CALCOFLUOR WHITE HYPERSENSITIVE PROTEIN PRECURSOR"/>
    <property type="match status" value="1"/>
</dbReference>
<dbReference type="Gene3D" id="3.60.10.10">
    <property type="entry name" value="Endonuclease/exonuclease/phosphatase"/>
    <property type="match status" value="1"/>
</dbReference>